<gene>
    <name evidence="1" type="ORF">SAMN05660330_03563</name>
</gene>
<accession>A0A1H0UHI3</accession>
<keyword evidence="2" id="KW-1185">Reference proteome</keyword>
<proteinExistence type="predicted"/>
<protein>
    <submittedName>
        <fullName evidence="1">Uncharacterized protein</fullName>
    </submittedName>
</protein>
<dbReference type="EMBL" id="FNJI01000032">
    <property type="protein sequence ID" value="SDP65634.1"/>
    <property type="molecule type" value="Genomic_DNA"/>
</dbReference>
<name>A0A1H0UHI3_9BACT</name>
<evidence type="ECO:0000313" key="1">
    <source>
        <dbReference type="EMBL" id="SDP65634.1"/>
    </source>
</evidence>
<evidence type="ECO:0000313" key="2">
    <source>
        <dbReference type="Proteomes" id="UP000199073"/>
    </source>
</evidence>
<dbReference type="Proteomes" id="UP000199073">
    <property type="component" value="Unassembled WGS sequence"/>
</dbReference>
<dbReference type="STRING" id="91360.SAMN05660330_03563"/>
<organism evidence="1 2">
    <name type="scientific">Desulforhopalus singaporensis</name>
    <dbReference type="NCBI Taxonomy" id="91360"/>
    <lineage>
        <taxon>Bacteria</taxon>
        <taxon>Pseudomonadati</taxon>
        <taxon>Thermodesulfobacteriota</taxon>
        <taxon>Desulfobulbia</taxon>
        <taxon>Desulfobulbales</taxon>
        <taxon>Desulfocapsaceae</taxon>
        <taxon>Desulforhopalus</taxon>
    </lineage>
</organism>
<reference evidence="1 2" key="1">
    <citation type="submission" date="2016-10" db="EMBL/GenBank/DDBJ databases">
        <authorList>
            <person name="de Groot N.N."/>
        </authorList>
    </citation>
    <scope>NUCLEOTIDE SEQUENCE [LARGE SCALE GENOMIC DNA]</scope>
    <source>
        <strain evidence="1 2">DSM 12130</strain>
    </source>
</reference>
<dbReference type="AlphaFoldDB" id="A0A1H0UHI3"/>
<sequence>MIERTKVTLAIGLKLPIQLYCQNHDFDGKPVRSDRVKIARNHLSAPLPLTYCSPPTCEKKQTSLIFFPLRYLQILRLSRTPAY</sequence>